<feature type="transmembrane region" description="Helical" evidence="6">
    <location>
        <begin position="116"/>
        <end position="138"/>
    </location>
</feature>
<evidence type="ECO:0000256" key="5">
    <source>
        <dbReference type="ARBA" id="ARBA00023136"/>
    </source>
</evidence>
<keyword evidence="5 6" id="KW-0472">Membrane</keyword>
<dbReference type="PANTHER" id="PTHR47371:SF3">
    <property type="entry name" value="PHOSPHOGLYCEROL TRANSFERASE I"/>
    <property type="match status" value="1"/>
</dbReference>
<evidence type="ECO:0000256" key="3">
    <source>
        <dbReference type="ARBA" id="ARBA00022692"/>
    </source>
</evidence>
<feature type="transmembrane region" description="Helical" evidence="6">
    <location>
        <begin position="51"/>
        <end position="68"/>
    </location>
</feature>
<keyword evidence="4 6" id="KW-1133">Transmembrane helix</keyword>
<keyword evidence="3 6" id="KW-0812">Transmembrane</keyword>
<organism evidence="8">
    <name type="scientific">Candidatus Thiothrix putei</name>
    <dbReference type="NCBI Taxonomy" id="3080811"/>
    <lineage>
        <taxon>Bacteria</taxon>
        <taxon>Pseudomonadati</taxon>
        <taxon>Pseudomonadota</taxon>
        <taxon>Gammaproteobacteria</taxon>
        <taxon>Thiotrichales</taxon>
        <taxon>Thiotrichaceae</taxon>
        <taxon>Thiothrix</taxon>
    </lineage>
</organism>
<evidence type="ECO:0000256" key="4">
    <source>
        <dbReference type="ARBA" id="ARBA00022989"/>
    </source>
</evidence>
<evidence type="ECO:0000256" key="1">
    <source>
        <dbReference type="ARBA" id="ARBA00004651"/>
    </source>
</evidence>
<proteinExistence type="predicted"/>
<sequence length="548" mass="62579">MMSQNEMKTIIDYLKGAFTYLLVVFLIVTLYTELSHYWSTIGSVRGDLVKFEIPLVLLLLFIVYFPTINNRIIRYLFPTIPILVLYLSVDVFYGFLGRSPRPSDFQNINMVSDFSVGLMFLILLLVFLICFPVIMLFYKAYQNCSFKDMVYSVSFRMLSVFLVLFVFLSDTFADYHASSYQYAEWSQEKSIKENGRFSSFMFYGYQEKKSFALLDEYGKKNIDIKKILFPDTVRHPRNIHIVVLESFIDPRLLLNISFNRSPLANELTPYLLSASNNFSHVISPVYGGTTAQAEFELLTGIHAFAKIGSVEFNILQGGKTNGFVGALNQNGYKSIATLATGSGYYNSVSAYKSLGFDDVLFLAESGMITDKEKERGVSDAGLLKHSLSRIKNALNTATQPIVSYTLGMYGHFPYERDLSDEPDIINSDHQDERVKRISNQFYYRTKAVANFIKQLTAIDSSSIIYITSDHVPPLLDNNIHYGLDRHENISLFISDGHAVDVSGKRYYEIPWLIWDELTGLKSARSLSDKDREELYFKLLSESIQFGNH</sequence>
<protein>
    <submittedName>
        <fullName evidence="8">Sulfatase-like hydrolase/transferase</fullName>
    </submittedName>
</protein>
<keyword evidence="8" id="KW-0378">Hydrolase</keyword>
<feature type="transmembrane region" description="Helical" evidence="6">
    <location>
        <begin position="12"/>
        <end position="31"/>
    </location>
</feature>
<comment type="subcellular location">
    <subcellularLocation>
        <location evidence="1">Cell membrane</location>
        <topology evidence="1">Multi-pass membrane protein</topology>
    </subcellularLocation>
</comment>
<dbReference type="InterPro" id="IPR000917">
    <property type="entry name" value="Sulfatase_N"/>
</dbReference>
<evidence type="ECO:0000256" key="6">
    <source>
        <dbReference type="SAM" id="Phobius"/>
    </source>
</evidence>
<dbReference type="Proteomes" id="UP001301326">
    <property type="component" value="Chromosome"/>
</dbReference>
<feature type="domain" description="Sulfatase N-terminal" evidence="7">
    <location>
        <begin position="237"/>
        <end position="490"/>
    </location>
</feature>
<keyword evidence="2" id="KW-1003">Cell membrane</keyword>
<name>A0AA95KPA1_9GAMM</name>
<dbReference type="SUPFAM" id="SSF53649">
    <property type="entry name" value="Alkaline phosphatase-like"/>
    <property type="match status" value="1"/>
</dbReference>
<dbReference type="PANTHER" id="PTHR47371">
    <property type="entry name" value="LIPOTEICHOIC ACID SYNTHASE"/>
    <property type="match status" value="1"/>
</dbReference>
<evidence type="ECO:0000259" key="7">
    <source>
        <dbReference type="Pfam" id="PF00884"/>
    </source>
</evidence>
<feature type="transmembrane region" description="Helical" evidence="6">
    <location>
        <begin position="150"/>
        <end position="168"/>
    </location>
</feature>
<dbReference type="EMBL" id="CP124756">
    <property type="protein sequence ID" value="WGZ95655.1"/>
    <property type="molecule type" value="Genomic_DNA"/>
</dbReference>
<reference evidence="8" key="2">
    <citation type="submission" date="2023-04" db="EMBL/GenBank/DDBJ databases">
        <authorList>
            <person name="Beletskiy A.V."/>
            <person name="Mardanov A.V."/>
            <person name="Ravin N.V."/>
        </authorList>
    </citation>
    <scope>NUCLEOTIDE SEQUENCE</scope>
    <source>
        <strain evidence="8">GKL-02</strain>
    </source>
</reference>
<evidence type="ECO:0000256" key="2">
    <source>
        <dbReference type="ARBA" id="ARBA00022475"/>
    </source>
</evidence>
<accession>A0AA95KPA1</accession>
<dbReference type="KEGG" id="tput:QJT81_06620"/>
<dbReference type="AlphaFoldDB" id="A0AA95KPA1"/>
<dbReference type="InterPro" id="IPR017850">
    <property type="entry name" value="Alkaline_phosphatase_core_sf"/>
</dbReference>
<dbReference type="Pfam" id="PF00884">
    <property type="entry name" value="Sulfatase"/>
    <property type="match status" value="1"/>
</dbReference>
<reference evidence="8" key="1">
    <citation type="journal article" date="2023" name="Int. J. Mol. Sci.">
        <title>Metagenomics Revealed a New Genus 'Candidatus Thiocaldithrix dubininis' gen. nov., sp. nov. and a New Species 'Candidatus Thiothrix putei' sp. nov. in the Family Thiotrichaceae, Some Members of Which Have Traits of Both Na+- and H+-Motive Energetics.</title>
        <authorList>
            <person name="Ravin N.V."/>
            <person name="Muntyan M.S."/>
            <person name="Smolyakov D.D."/>
            <person name="Rudenko T.S."/>
            <person name="Beletsky A.V."/>
            <person name="Mardanov A.V."/>
            <person name="Grabovich M.Y."/>
        </authorList>
    </citation>
    <scope>NUCLEOTIDE SEQUENCE</scope>
    <source>
        <strain evidence="8">GKL-02</strain>
    </source>
</reference>
<dbReference type="GO" id="GO:0016787">
    <property type="term" value="F:hydrolase activity"/>
    <property type="evidence" value="ECO:0007669"/>
    <property type="project" value="UniProtKB-KW"/>
</dbReference>
<dbReference type="InterPro" id="IPR050448">
    <property type="entry name" value="OpgB/LTA_synthase_biosynth"/>
</dbReference>
<feature type="transmembrane region" description="Helical" evidence="6">
    <location>
        <begin position="75"/>
        <end position="96"/>
    </location>
</feature>
<gene>
    <name evidence="8" type="ORF">QJT81_06620</name>
</gene>
<dbReference type="GO" id="GO:0005886">
    <property type="term" value="C:plasma membrane"/>
    <property type="evidence" value="ECO:0007669"/>
    <property type="project" value="UniProtKB-SubCell"/>
</dbReference>
<evidence type="ECO:0000313" key="8">
    <source>
        <dbReference type="EMBL" id="WGZ95655.1"/>
    </source>
</evidence>
<dbReference type="Gene3D" id="3.40.720.10">
    <property type="entry name" value="Alkaline Phosphatase, subunit A"/>
    <property type="match status" value="1"/>
</dbReference>